<protein>
    <submittedName>
        <fullName evidence="1">Putative polyhydroxyalkanoic acid system protein</fullName>
    </submittedName>
</protein>
<dbReference type="NCBIfam" id="TIGR02610">
    <property type="entry name" value="PHA_gran_rgn"/>
    <property type="match status" value="1"/>
</dbReference>
<gene>
    <name evidence="1" type="ORF">CYPRO_0258</name>
</gene>
<dbReference type="Proteomes" id="UP000254808">
    <property type="component" value="Chromosome"/>
</dbReference>
<dbReference type="KEGG" id="cprv:CYPRO_0258"/>
<evidence type="ECO:0000313" key="2">
    <source>
        <dbReference type="Proteomes" id="UP000254808"/>
    </source>
</evidence>
<reference evidence="1 2" key="1">
    <citation type="submission" date="2018-03" db="EMBL/GenBank/DDBJ databases">
        <title>Phenotypic and genomic properties of Cyclonatronum proteinivorum gen. nov., sp. nov., a haloalkaliphilic bacteroidete from soda lakes possessing Na+-translocating rhodopsin.</title>
        <authorList>
            <person name="Toshchakov S.V."/>
            <person name="Korzhenkov A."/>
            <person name="Samarov N.I."/>
            <person name="Kublanov I.V."/>
            <person name="Muntyan M.S."/>
            <person name="Sorokin D.Y."/>
        </authorList>
    </citation>
    <scope>NUCLEOTIDE SEQUENCE [LARGE SCALE GENOMIC DNA]</scope>
    <source>
        <strain evidence="1 2">Omega</strain>
    </source>
</reference>
<dbReference type="InterPro" id="IPR013433">
    <property type="entry name" value="PHA_gran_rgn"/>
</dbReference>
<organism evidence="1 2">
    <name type="scientific">Cyclonatronum proteinivorum</name>
    <dbReference type="NCBI Taxonomy" id="1457365"/>
    <lineage>
        <taxon>Bacteria</taxon>
        <taxon>Pseudomonadati</taxon>
        <taxon>Balneolota</taxon>
        <taxon>Balneolia</taxon>
        <taxon>Balneolales</taxon>
        <taxon>Cyclonatronaceae</taxon>
        <taxon>Cyclonatronum</taxon>
    </lineage>
</organism>
<keyword evidence="2" id="KW-1185">Reference proteome</keyword>
<dbReference type="Pfam" id="PF09650">
    <property type="entry name" value="PHA_gran_rgn"/>
    <property type="match status" value="1"/>
</dbReference>
<sequence length="88" mass="10026">MKLTRKHSKSKEEVREALDSIAGDMQKKFGIGHKWEGETLRFNGNLVSGYIANSGDEITVDLKKSFFLPVPESTLKGWVEEYFNKYLG</sequence>
<dbReference type="EMBL" id="CP027806">
    <property type="protein sequence ID" value="AXI99545.1"/>
    <property type="molecule type" value="Genomic_DNA"/>
</dbReference>
<name>A0A345UGE4_9BACT</name>
<proteinExistence type="predicted"/>
<evidence type="ECO:0000313" key="1">
    <source>
        <dbReference type="EMBL" id="AXI99545.1"/>
    </source>
</evidence>
<accession>A0A345UGE4</accession>
<dbReference type="OrthoDB" id="287584at2"/>
<dbReference type="AlphaFoldDB" id="A0A345UGE4"/>
<dbReference type="RefSeq" id="WP_114982807.1">
    <property type="nucleotide sequence ID" value="NZ_CP027806.1"/>
</dbReference>